<organism evidence="2 3">
    <name type="scientific">Pedobacter jeongneungensis</name>
    <dbReference type="NCBI Taxonomy" id="947309"/>
    <lineage>
        <taxon>Bacteria</taxon>
        <taxon>Pseudomonadati</taxon>
        <taxon>Bacteroidota</taxon>
        <taxon>Sphingobacteriia</taxon>
        <taxon>Sphingobacteriales</taxon>
        <taxon>Sphingobacteriaceae</taxon>
        <taxon>Pedobacter</taxon>
    </lineage>
</organism>
<reference evidence="3" key="1">
    <citation type="journal article" date="2019" name="Int. J. Syst. Evol. Microbiol.">
        <title>The Global Catalogue of Microorganisms (GCM) 10K type strain sequencing project: providing services to taxonomists for standard genome sequencing and annotation.</title>
        <authorList>
            <consortium name="The Broad Institute Genomics Platform"/>
            <consortium name="The Broad Institute Genome Sequencing Center for Infectious Disease"/>
            <person name="Wu L."/>
            <person name="Ma J."/>
        </authorList>
    </citation>
    <scope>NUCLEOTIDE SEQUENCE [LARGE SCALE GENOMIC DNA]</scope>
    <source>
        <strain evidence="3">JCM 17626</strain>
    </source>
</reference>
<evidence type="ECO:0000313" key="2">
    <source>
        <dbReference type="EMBL" id="GAA4204018.1"/>
    </source>
</evidence>
<dbReference type="RefSeq" id="WP_344851427.1">
    <property type="nucleotide sequence ID" value="NZ_BAABBY010000005.1"/>
</dbReference>
<dbReference type="EMBL" id="BAABBY010000005">
    <property type="protein sequence ID" value="GAA4204018.1"/>
    <property type="molecule type" value="Genomic_DNA"/>
</dbReference>
<keyword evidence="3" id="KW-1185">Reference proteome</keyword>
<evidence type="ECO:0008006" key="4">
    <source>
        <dbReference type="Google" id="ProtNLM"/>
    </source>
</evidence>
<accession>A0ABP8BD35</accession>
<name>A0ABP8BD35_9SPHI</name>
<protein>
    <recommendedName>
        <fullName evidence="4">Transposon-encoded protein TnpW</fullName>
    </recommendedName>
</protein>
<evidence type="ECO:0000313" key="3">
    <source>
        <dbReference type="Proteomes" id="UP001501772"/>
    </source>
</evidence>
<dbReference type="Proteomes" id="UP001501772">
    <property type="component" value="Unassembled WGS sequence"/>
</dbReference>
<feature type="region of interest" description="Disordered" evidence="1">
    <location>
        <begin position="1"/>
        <end position="25"/>
    </location>
</feature>
<comment type="caution">
    <text evidence="2">The sequence shown here is derived from an EMBL/GenBank/DDBJ whole genome shotgun (WGS) entry which is preliminary data.</text>
</comment>
<gene>
    <name evidence="2" type="ORF">GCM10022289_21170</name>
</gene>
<proteinExistence type="predicted"/>
<evidence type="ECO:0000256" key="1">
    <source>
        <dbReference type="SAM" id="MobiDB-lite"/>
    </source>
</evidence>
<sequence length="71" mass="8137">MKQQSTSPEDGEKKQTQYYGNKGMATGRKVTLTKESVKRYKVTVIYIPVSEEEAKIKRAIIETIMKKPSKK</sequence>